<evidence type="ECO:0000313" key="3">
    <source>
        <dbReference type="Proteomes" id="UP000033140"/>
    </source>
</evidence>
<organism evidence="2 3">
    <name type="scientific">Saitoella complicata (strain BCRC 22490 / CBS 7301 / JCM 7358 / NBRC 10748 / NRRL Y-17804)</name>
    <dbReference type="NCBI Taxonomy" id="698492"/>
    <lineage>
        <taxon>Eukaryota</taxon>
        <taxon>Fungi</taxon>
        <taxon>Dikarya</taxon>
        <taxon>Ascomycota</taxon>
        <taxon>Taphrinomycotina</taxon>
        <taxon>Taphrinomycotina incertae sedis</taxon>
        <taxon>Saitoella</taxon>
    </lineage>
</organism>
<dbReference type="EMBL" id="BACD03000068">
    <property type="protein sequence ID" value="GAO52418.1"/>
    <property type="molecule type" value="Genomic_DNA"/>
</dbReference>
<reference evidence="2 3" key="1">
    <citation type="journal article" date="2011" name="J. Gen. Appl. Microbiol.">
        <title>Draft genome sequencing of the enigmatic yeast Saitoella complicata.</title>
        <authorList>
            <person name="Nishida H."/>
            <person name="Hamamoto M."/>
            <person name="Sugiyama J."/>
        </authorList>
    </citation>
    <scope>NUCLEOTIDE SEQUENCE [LARGE SCALE GENOMIC DNA]</scope>
    <source>
        <strain evidence="2 3">NRRL Y-17804</strain>
    </source>
</reference>
<evidence type="ECO:0000256" key="1">
    <source>
        <dbReference type="SAM" id="MobiDB-lite"/>
    </source>
</evidence>
<proteinExistence type="predicted"/>
<dbReference type="Proteomes" id="UP000033140">
    <property type="component" value="Unassembled WGS sequence"/>
</dbReference>
<sequence length="516" mass="55708">MCYVILSNLMDDSRVGRSAPDNRKKEKHLLIVATHIDEKNLHSSPNQTKPSECRHLPSSSCPYGSINSIEGQVLALIKRESNHVVIRSFTAGNKSHNPPYIPPSKRSEGSPIAVTTVHEVFRKTTEKDATIQNHRQRRCTIDKISGLSRDDDGHVRHIDRVFNDYIIIQFEHRERTGKHVFLVPVIIDASEVYFPNACIALLYLQCAHIHFFVPFSLSSRTTSRNSHTIQRSRRPKRRIIVIPFSFNISSRFITMTRAPLLLLLLHVLGTSLLNGEVVTTAVSTVTAPASTLTVTSTLGDIGAVSTTAIPKGHLRVEVASSAVSAHSPSTTTISSSIPSSLSSSSSSASASEEEATTSKNSTATVYVPKEAIAITIQTANADVGANAYGGAAAAAAGARKHNDEGAGKFLVLTGVVGVVVGVGMGYSSCPSIDSKLQTIITKNQTSATSPTTMEFPTEPVARGVEIPQKKENELSVEQIQEMTDNASKHIKEGEAKGKGTEIQPPKDFRPGMSDDL</sequence>
<accession>A0A0E9NRL2</accession>
<protein>
    <submittedName>
        <fullName evidence="2">Uncharacterized protein</fullName>
    </submittedName>
</protein>
<feature type="region of interest" description="Disordered" evidence="1">
    <location>
        <begin position="478"/>
        <end position="516"/>
    </location>
</feature>
<comment type="caution">
    <text evidence="2">The sequence shown here is derived from an EMBL/GenBank/DDBJ whole genome shotgun (WGS) entry which is preliminary data.</text>
</comment>
<keyword evidence="3" id="KW-1185">Reference proteome</keyword>
<reference evidence="2 3" key="2">
    <citation type="journal article" date="2014" name="J. Gen. Appl. Microbiol.">
        <title>The early diverging ascomycetous budding yeast Saitoella complicata has three histone deacetylases belonging to the Clr6, Hos2, and Rpd3 lineages.</title>
        <authorList>
            <person name="Nishida H."/>
            <person name="Matsumoto T."/>
            <person name="Kondo S."/>
            <person name="Hamamoto M."/>
            <person name="Yoshikawa H."/>
        </authorList>
    </citation>
    <scope>NUCLEOTIDE SEQUENCE [LARGE SCALE GENOMIC DNA]</scope>
    <source>
        <strain evidence="2 3">NRRL Y-17804</strain>
    </source>
</reference>
<gene>
    <name evidence="2" type="ORF">G7K_6496-t1</name>
</gene>
<name>A0A0E9NRL2_SAICN</name>
<evidence type="ECO:0000313" key="2">
    <source>
        <dbReference type="EMBL" id="GAO52418.1"/>
    </source>
</evidence>
<feature type="compositionally biased region" description="Basic and acidic residues" evidence="1">
    <location>
        <begin position="486"/>
        <end position="509"/>
    </location>
</feature>
<dbReference type="AlphaFoldDB" id="A0A0E9NRL2"/>
<feature type="compositionally biased region" description="Low complexity" evidence="1">
    <location>
        <begin position="327"/>
        <end position="350"/>
    </location>
</feature>
<feature type="region of interest" description="Disordered" evidence="1">
    <location>
        <begin position="327"/>
        <end position="361"/>
    </location>
</feature>
<reference evidence="2 3" key="3">
    <citation type="journal article" date="2015" name="Genome Announc.">
        <title>Draft Genome Sequence of the Archiascomycetous Yeast Saitoella complicata.</title>
        <authorList>
            <person name="Yamauchi K."/>
            <person name="Kondo S."/>
            <person name="Hamamoto M."/>
            <person name="Takahashi Y."/>
            <person name="Ogura Y."/>
            <person name="Hayashi T."/>
            <person name="Nishida H."/>
        </authorList>
    </citation>
    <scope>NUCLEOTIDE SEQUENCE [LARGE SCALE GENOMIC DNA]</scope>
    <source>
        <strain evidence="2 3">NRRL Y-17804</strain>
    </source>
</reference>